<dbReference type="SUPFAM" id="SSF55811">
    <property type="entry name" value="Nudix"/>
    <property type="match status" value="1"/>
</dbReference>
<dbReference type="InterPro" id="IPR015797">
    <property type="entry name" value="NUDIX_hydrolase-like_dom_sf"/>
</dbReference>
<reference evidence="6 7" key="2">
    <citation type="submission" date="2019-05" db="EMBL/GenBank/DDBJ databases">
        <title>Glycomyces buryatensis sp. nov.</title>
        <authorList>
            <person name="Nikitina E."/>
        </authorList>
    </citation>
    <scope>NUCLEOTIDE SEQUENCE [LARGE SCALE GENOMIC DNA]</scope>
    <source>
        <strain evidence="6 7">18</strain>
    </source>
</reference>
<dbReference type="InterPro" id="IPR020084">
    <property type="entry name" value="NUDIX_hydrolase_CS"/>
</dbReference>
<feature type="domain" description="Nudix hydrolase" evidence="5">
    <location>
        <begin position="30"/>
        <end position="160"/>
    </location>
</feature>
<name>A0A4S8QEV1_9ACTN</name>
<dbReference type="Gene3D" id="3.90.79.10">
    <property type="entry name" value="Nucleoside Triphosphate Pyrophosphohydrolase"/>
    <property type="match status" value="1"/>
</dbReference>
<dbReference type="PROSITE" id="PS51462">
    <property type="entry name" value="NUDIX"/>
    <property type="match status" value="1"/>
</dbReference>
<evidence type="ECO:0000259" key="5">
    <source>
        <dbReference type="PROSITE" id="PS51462"/>
    </source>
</evidence>
<dbReference type="OrthoDB" id="4247482at2"/>
<evidence type="ECO:0000313" key="6">
    <source>
        <dbReference type="EMBL" id="THV39769.1"/>
    </source>
</evidence>
<evidence type="ECO:0000256" key="1">
    <source>
        <dbReference type="ARBA" id="ARBA00001946"/>
    </source>
</evidence>
<organism evidence="6 7">
    <name type="scientific">Glycomyces buryatensis</name>
    <dbReference type="NCBI Taxonomy" id="2570927"/>
    <lineage>
        <taxon>Bacteria</taxon>
        <taxon>Bacillati</taxon>
        <taxon>Actinomycetota</taxon>
        <taxon>Actinomycetes</taxon>
        <taxon>Glycomycetales</taxon>
        <taxon>Glycomycetaceae</taxon>
        <taxon>Glycomyces</taxon>
    </lineage>
</organism>
<dbReference type="AlphaFoldDB" id="A0A4S8QEV1"/>
<protein>
    <submittedName>
        <fullName evidence="6">NUDIX hydrolase</fullName>
    </submittedName>
</protein>
<dbReference type="GO" id="GO:0016787">
    <property type="term" value="F:hydrolase activity"/>
    <property type="evidence" value="ECO:0007669"/>
    <property type="project" value="UniProtKB-KW"/>
</dbReference>
<keyword evidence="7" id="KW-1185">Reference proteome</keyword>
<keyword evidence="3 4" id="KW-0378">Hydrolase</keyword>
<sequence length="175" mass="19395">MSDRYSARPDRVCLMTRTGPPPQQILDGFAVSFAVACAFFTDPAGQVLIVKPNYRDYWQFVGGMVDRGESPHDACAREVKEEIGLDVPVGGLLVLDWEQHNEFVAGPMSVYVFDAGVIDDRDAIRLQENELEKFDFLPPEAAAPRFAAANRARIGLAVEARRAGRTVYQPSRPPL</sequence>
<dbReference type="PANTHER" id="PTHR43046:SF14">
    <property type="entry name" value="MUTT_NUDIX FAMILY PROTEIN"/>
    <property type="match status" value="1"/>
</dbReference>
<evidence type="ECO:0000256" key="4">
    <source>
        <dbReference type="RuleBase" id="RU003476"/>
    </source>
</evidence>
<dbReference type="Pfam" id="PF00293">
    <property type="entry name" value="NUDIX"/>
    <property type="match status" value="1"/>
</dbReference>
<dbReference type="EMBL" id="STGY01000062">
    <property type="protein sequence ID" value="THV39769.1"/>
    <property type="molecule type" value="Genomic_DNA"/>
</dbReference>
<evidence type="ECO:0000313" key="7">
    <source>
        <dbReference type="Proteomes" id="UP000308760"/>
    </source>
</evidence>
<dbReference type="PRINTS" id="PR00502">
    <property type="entry name" value="NUDIXFAMILY"/>
</dbReference>
<dbReference type="InterPro" id="IPR000086">
    <property type="entry name" value="NUDIX_hydrolase_dom"/>
</dbReference>
<comment type="cofactor">
    <cofactor evidence="1">
        <name>Mg(2+)</name>
        <dbReference type="ChEBI" id="CHEBI:18420"/>
    </cofactor>
</comment>
<proteinExistence type="inferred from homology"/>
<reference evidence="7" key="1">
    <citation type="submission" date="2019-04" db="EMBL/GenBank/DDBJ databases">
        <title>Nocardioides xinjiangensis sp. nov.</title>
        <authorList>
            <person name="Liu S."/>
        </authorList>
    </citation>
    <scope>NUCLEOTIDE SEQUENCE [LARGE SCALE GENOMIC DNA]</scope>
    <source>
        <strain evidence="7">18</strain>
    </source>
</reference>
<accession>A0A4S8QEV1</accession>
<dbReference type="InterPro" id="IPR020476">
    <property type="entry name" value="Nudix_hydrolase"/>
</dbReference>
<comment type="similarity">
    <text evidence="2 4">Belongs to the Nudix hydrolase family.</text>
</comment>
<comment type="caution">
    <text evidence="6">The sequence shown here is derived from an EMBL/GenBank/DDBJ whole genome shotgun (WGS) entry which is preliminary data.</text>
</comment>
<evidence type="ECO:0000256" key="3">
    <source>
        <dbReference type="ARBA" id="ARBA00022801"/>
    </source>
</evidence>
<dbReference type="Proteomes" id="UP000308760">
    <property type="component" value="Unassembled WGS sequence"/>
</dbReference>
<gene>
    <name evidence="6" type="ORF">FAB82_16765</name>
</gene>
<dbReference type="CDD" id="cd18876">
    <property type="entry name" value="NUDIX_Hydrolase"/>
    <property type="match status" value="1"/>
</dbReference>
<dbReference type="PANTHER" id="PTHR43046">
    <property type="entry name" value="GDP-MANNOSE MANNOSYL HYDROLASE"/>
    <property type="match status" value="1"/>
</dbReference>
<dbReference type="PROSITE" id="PS00893">
    <property type="entry name" value="NUDIX_BOX"/>
    <property type="match status" value="1"/>
</dbReference>
<evidence type="ECO:0000256" key="2">
    <source>
        <dbReference type="ARBA" id="ARBA00005582"/>
    </source>
</evidence>